<keyword evidence="8" id="KW-0347">Helicase</keyword>
<dbReference type="SMART" id="SM00382">
    <property type="entry name" value="AAA"/>
    <property type="match status" value="1"/>
</dbReference>
<comment type="similarity">
    <text evidence="3">Belongs to the DNA2/NAM7 helicase family.</text>
</comment>
<evidence type="ECO:0000256" key="12">
    <source>
        <dbReference type="SAM" id="MobiDB-lite"/>
    </source>
</evidence>
<evidence type="ECO:0000256" key="5">
    <source>
        <dbReference type="ARBA" id="ARBA00022490"/>
    </source>
</evidence>
<dbReference type="Proteomes" id="UP001273166">
    <property type="component" value="Unassembled WGS sequence"/>
</dbReference>
<keyword evidence="7 15" id="KW-0378">Hydrolase</keyword>
<dbReference type="Pfam" id="PF13086">
    <property type="entry name" value="AAA_11"/>
    <property type="match status" value="1"/>
</dbReference>
<keyword evidence="16" id="KW-1185">Reference proteome</keyword>
<dbReference type="GO" id="GO:0005634">
    <property type="term" value="C:nucleus"/>
    <property type="evidence" value="ECO:0007669"/>
    <property type="project" value="UniProtKB-SubCell"/>
</dbReference>
<dbReference type="InterPro" id="IPR041677">
    <property type="entry name" value="DNA2/NAM7_AAA_11"/>
</dbReference>
<evidence type="ECO:0000256" key="3">
    <source>
        <dbReference type="ARBA" id="ARBA00007913"/>
    </source>
</evidence>
<dbReference type="GO" id="GO:0003723">
    <property type="term" value="F:RNA binding"/>
    <property type="evidence" value="ECO:0007669"/>
    <property type="project" value="InterPro"/>
</dbReference>
<evidence type="ECO:0000259" key="14">
    <source>
        <dbReference type="SMART" id="SM00487"/>
    </source>
</evidence>
<evidence type="ECO:0000256" key="8">
    <source>
        <dbReference type="ARBA" id="ARBA00022806"/>
    </source>
</evidence>
<evidence type="ECO:0000256" key="7">
    <source>
        <dbReference type="ARBA" id="ARBA00022801"/>
    </source>
</evidence>
<dbReference type="InterPro" id="IPR047187">
    <property type="entry name" value="SF1_C_Upf1"/>
</dbReference>
<comment type="subcellular location">
    <subcellularLocation>
        <location evidence="2">Cytoplasm</location>
    </subcellularLocation>
    <subcellularLocation>
        <location evidence="1">Nucleus</location>
    </subcellularLocation>
</comment>
<dbReference type="PANTHER" id="PTHR43788">
    <property type="entry name" value="DNA2/NAM7 HELICASE FAMILY MEMBER"/>
    <property type="match status" value="1"/>
</dbReference>
<proteinExistence type="inferred from homology"/>
<keyword evidence="9" id="KW-0067">ATP-binding</keyword>
<dbReference type="InterPro" id="IPR014001">
    <property type="entry name" value="Helicase_ATP-bd"/>
</dbReference>
<dbReference type="GeneID" id="87884569"/>
<gene>
    <name evidence="15" type="ORF">B0T15DRAFT_43164</name>
</gene>
<comment type="catalytic activity">
    <reaction evidence="11">
        <text>ATP + H2O = ADP + phosphate + H(+)</text>
        <dbReference type="Rhea" id="RHEA:13065"/>
        <dbReference type="ChEBI" id="CHEBI:15377"/>
        <dbReference type="ChEBI" id="CHEBI:15378"/>
        <dbReference type="ChEBI" id="CHEBI:30616"/>
        <dbReference type="ChEBI" id="CHEBI:43474"/>
        <dbReference type="ChEBI" id="CHEBI:456216"/>
        <dbReference type="EC" id="3.6.4.12"/>
    </reaction>
    <physiologicalReaction direction="left-to-right" evidence="11">
        <dbReference type="Rhea" id="RHEA:13066"/>
    </physiologicalReaction>
</comment>
<reference evidence="15" key="2">
    <citation type="submission" date="2023-06" db="EMBL/GenBank/DDBJ databases">
        <authorList>
            <consortium name="Lawrence Berkeley National Laboratory"/>
            <person name="Mondo S.J."/>
            <person name="Hensen N."/>
            <person name="Bonometti L."/>
            <person name="Westerberg I."/>
            <person name="Brannstrom I.O."/>
            <person name="Guillou S."/>
            <person name="Cros-Aarteil S."/>
            <person name="Calhoun S."/>
            <person name="Haridas S."/>
            <person name="Kuo A."/>
            <person name="Pangilinan J."/>
            <person name="Riley R."/>
            <person name="Labutti K."/>
            <person name="Andreopoulos B."/>
            <person name="Lipzen A."/>
            <person name="Chen C."/>
            <person name="Yanf M."/>
            <person name="Daum C."/>
            <person name="Ng V."/>
            <person name="Clum A."/>
            <person name="Steindorff A."/>
            <person name="Ohm R."/>
            <person name="Martin F."/>
            <person name="Silar P."/>
            <person name="Natvig D."/>
            <person name="Lalanne C."/>
            <person name="Gautier V."/>
            <person name="Ament-Velasquez S.L."/>
            <person name="Kruys A."/>
            <person name="Hutchinson M.I."/>
            <person name="Powell A.J."/>
            <person name="Barry K."/>
            <person name="Miller A.N."/>
            <person name="Grigoriev I.V."/>
            <person name="Debuchy R."/>
            <person name="Gladieux P."/>
            <person name="Thoren M.H."/>
            <person name="Johannesson H."/>
        </authorList>
    </citation>
    <scope>NUCLEOTIDE SEQUENCE</scope>
    <source>
        <strain evidence="15">CBS 333.67</strain>
    </source>
</reference>
<dbReference type="SMART" id="SM00487">
    <property type="entry name" value="DEXDc"/>
    <property type="match status" value="1"/>
</dbReference>
<dbReference type="GO" id="GO:0043139">
    <property type="term" value="F:5'-3' DNA helicase activity"/>
    <property type="evidence" value="ECO:0007669"/>
    <property type="project" value="TreeGrafter"/>
</dbReference>
<dbReference type="EMBL" id="JAUDZG010000001">
    <property type="protein sequence ID" value="KAK3310595.1"/>
    <property type="molecule type" value="Genomic_DNA"/>
</dbReference>
<evidence type="ECO:0000256" key="4">
    <source>
        <dbReference type="ARBA" id="ARBA00012551"/>
    </source>
</evidence>
<dbReference type="InterPro" id="IPR048761">
    <property type="entry name" value="SMUBP-2_HCS1_1B"/>
</dbReference>
<dbReference type="InterPro" id="IPR003593">
    <property type="entry name" value="AAA+_ATPase"/>
</dbReference>
<dbReference type="CDD" id="cd18808">
    <property type="entry name" value="SF1_C_Upf1"/>
    <property type="match status" value="1"/>
</dbReference>
<evidence type="ECO:0000259" key="13">
    <source>
        <dbReference type="SMART" id="SM00382"/>
    </source>
</evidence>
<evidence type="ECO:0000256" key="1">
    <source>
        <dbReference type="ARBA" id="ARBA00004123"/>
    </source>
</evidence>
<feature type="region of interest" description="Disordered" evidence="12">
    <location>
        <begin position="60"/>
        <end position="93"/>
    </location>
</feature>
<dbReference type="CDD" id="cd18044">
    <property type="entry name" value="DEXXQc_SMUBP2"/>
    <property type="match status" value="1"/>
</dbReference>
<dbReference type="EC" id="3.6.4.12" evidence="4"/>
<keyword evidence="5" id="KW-0963">Cytoplasm</keyword>
<evidence type="ECO:0000313" key="16">
    <source>
        <dbReference type="Proteomes" id="UP001273166"/>
    </source>
</evidence>
<dbReference type="Pfam" id="PF21138">
    <property type="entry name" value="SMUBP-2_HCS1_1B"/>
    <property type="match status" value="1"/>
</dbReference>
<dbReference type="AlphaFoldDB" id="A0AAJ0M6F1"/>
<feature type="region of interest" description="Disordered" evidence="12">
    <location>
        <begin position="441"/>
        <end position="468"/>
    </location>
</feature>
<evidence type="ECO:0000256" key="6">
    <source>
        <dbReference type="ARBA" id="ARBA00022741"/>
    </source>
</evidence>
<name>A0AAJ0M6F1_9PEZI</name>
<feature type="domain" description="AAA+ ATPase" evidence="13">
    <location>
        <begin position="243"/>
        <end position="490"/>
    </location>
</feature>
<dbReference type="InterPro" id="IPR041679">
    <property type="entry name" value="DNA2/NAM7-like_C"/>
</dbReference>
<evidence type="ECO:0000313" key="15">
    <source>
        <dbReference type="EMBL" id="KAK3310595.1"/>
    </source>
</evidence>
<comment type="caution">
    <text evidence="15">The sequence shown here is derived from an EMBL/GenBank/DDBJ whole genome shotgun (WGS) entry which is preliminary data.</text>
</comment>
<sequence>MAVDIQAFAQTQLSLLASELAAEIAESSALVSLHSPTALQRAGVALTNLTVTAQRTGLGGKTVLELGPDPATASSTSSNSSSSGGGGTVELPEHGVRTGDIVLVAEQPSAQARKREVKELEAKGVKGVVTRVGRGFVAVAVEERDGSGGSGNNNNELEVGEKRVWIVKVADDVTFRRMNATMERLAKMGEADYSPFIRVLFGLSSPSPVPADLANDPEVGRIEWVDPTLNDSQKDAIRFALASREIALIHGPPGTGKTHTLIELILQLLKRNLRILVCGPSNISVDNIVERLAPHKVPLVRLGHPARLLPSVLNHSLDVLTRTSEAGAIVQDVRAEMDAKQASIRKTRSGRERKAIYADLKELRKEYRERERRCVSNLVAGSKVVLATLHGSGGFQLRDEQFDVVIIDEASQALEAQCWVPLLAAKKAVCAGDHLQLPPTIKSLNSNSKSKNSGSKKEKGKDAAPNGNVIKGATLETTLFDRLLKLHGPSIKRMLTTQYRMHEKIMRFPSDELYEGKLIAADAVKARLLKDLPYDVDATDDTTEPLIFIDTQGGDFPEKNEDEQDAGGGKKLTKSSLYGDSKSNEMEAALVRQHVRSLVEAGVKPEDIAVVTPYNAQLAILAPLKETYPGIELGSVDGFQGREKEAVIVSLVRSNPDGEVGFLGEKRRLNVAMTRPKRSLAVIGDSETVKKGSKFLKDWMEHLEENADLRYPELASLARDA</sequence>
<dbReference type="FunFam" id="2.40.30.270:FF:000006">
    <property type="entry name" value="Similar to DNA helicase"/>
    <property type="match status" value="1"/>
</dbReference>
<dbReference type="GO" id="GO:0016787">
    <property type="term" value="F:hydrolase activity"/>
    <property type="evidence" value="ECO:0007669"/>
    <property type="project" value="UniProtKB-KW"/>
</dbReference>
<feature type="domain" description="Helicase ATP-binding" evidence="14">
    <location>
        <begin position="225"/>
        <end position="508"/>
    </location>
</feature>
<feature type="compositionally biased region" description="Low complexity" evidence="12">
    <location>
        <begin position="442"/>
        <end position="453"/>
    </location>
</feature>
<evidence type="ECO:0000256" key="2">
    <source>
        <dbReference type="ARBA" id="ARBA00004496"/>
    </source>
</evidence>
<dbReference type="SUPFAM" id="SSF52540">
    <property type="entry name" value="P-loop containing nucleoside triphosphate hydrolases"/>
    <property type="match status" value="1"/>
</dbReference>
<feature type="region of interest" description="Disordered" evidence="12">
    <location>
        <begin position="550"/>
        <end position="578"/>
    </location>
</feature>
<dbReference type="Gene3D" id="2.40.30.270">
    <property type="match status" value="1"/>
</dbReference>
<keyword evidence="6" id="KW-0547">Nucleotide-binding</keyword>
<reference evidence="15" key="1">
    <citation type="journal article" date="2023" name="Mol. Phylogenet. Evol.">
        <title>Genome-scale phylogeny and comparative genomics of the fungal order Sordariales.</title>
        <authorList>
            <person name="Hensen N."/>
            <person name="Bonometti L."/>
            <person name="Westerberg I."/>
            <person name="Brannstrom I.O."/>
            <person name="Guillou S."/>
            <person name="Cros-Aarteil S."/>
            <person name="Calhoun S."/>
            <person name="Haridas S."/>
            <person name="Kuo A."/>
            <person name="Mondo S."/>
            <person name="Pangilinan J."/>
            <person name="Riley R."/>
            <person name="LaButti K."/>
            <person name="Andreopoulos B."/>
            <person name="Lipzen A."/>
            <person name="Chen C."/>
            <person name="Yan M."/>
            <person name="Daum C."/>
            <person name="Ng V."/>
            <person name="Clum A."/>
            <person name="Steindorff A."/>
            <person name="Ohm R.A."/>
            <person name="Martin F."/>
            <person name="Silar P."/>
            <person name="Natvig D.O."/>
            <person name="Lalanne C."/>
            <person name="Gautier V."/>
            <person name="Ament-Velasquez S.L."/>
            <person name="Kruys A."/>
            <person name="Hutchinson M.I."/>
            <person name="Powell A.J."/>
            <person name="Barry K."/>
            <person name="Miller A.N."/>
            <person name="Grigoriev I.V."/>
            <person name="Debuchy R."/>
            <person name="Gladieux P."/>
            <person name="Hiltunen Thoren M."/>
            <person name="Johannesson H."/>
        </authorList>
    </citation>
    <scope>NUCLEOTIDE SEQUENCE</scope>
    <source>
        <strain evidence="15">CBS 333.67</strain>
    </source>
</reference>
<keyword evidence="10" id="KW-0539">Nucleus</keyword>
<evidence type="ECO:0000256" key="9">
    <source>
        <dbReference type="ARBA" id="ARBA00022840"/>
    </source>
</evidence>
<dbReference type="GO" id="GO:0005737">
    <property type="term" value="C:cytoplasm"/>
    <property type="evidence" value="ECO:0007669"/>
    <property type="project" value="UniProtKB-SubCell"/>
</dbReference>
<dbReference type="PANTHER" id="PTHR43788:SF8">
    <property type="entry name" value="DNA-BINDING PROTEIN SMUBP-2"/>
    <property type="match status" value="1"/>
</dbReference>
<dbReference type="RefSeq" id="XP_062726375.1">
    <property type="nucleotide sequence ID" value="XM_062865740.1"/>
</dbReference>
<dbReference type="InterPro" id="IPR050534">
    <property type="entry name" value="Coronavir_polyprotein_1ab"/>
</dbReference>
<organism evidence="15 16">
    <name type="scientific">Chaetomium strumarium</name>
    <dbReference type="NCBI Taxonomy" id="1170767"/>
    <lineage>
        <taxon>Eukaryota</taxon>
        <taxon>Fungi</taxon>
        <taxon>Dikarya</taxon>
        <taxon>Ascomycota</taxon>
        <taxon>Pezizomycotina</taxon>
        <taxon>Sordariomycetes</taxon>
        <taxon>Sordariomycetidae</taxon>
        <taxon>Sordariales</taxon>
        <taxon>Chaetomiaceae</taxon>
        <taxon>Chaetomium</taxon>
    </lineage>
</organism>
<evidence type="ECO:0000256" key="11">
    <source>
        <dbReference type="ARBA" id="ARBA00048432"/>
    </source>
</evidence>
<protein>
    <recommendedName>
        <fullName evidence="4">DNA helicase</fullName>
        <ecNumber evidence="4">3.6.4.12</ecNumber>
    </recommendedName>
</protein>
<dbReference type="Pfam" id="PF13087">
    <property type="entry name" value="AAA_12"/>
    <property type="match status" value="1"/>
</dbReference>
<evidence type="ECO:0000256" key="10">
    <source>
        <dbReference type="ARBA" id="ARBA00023242"/>
    </source>
</evidence>
<accession>A0AAJ0M6F1</accession>
<dbReference type="InterPro" id="IPR027417">
    <property type="entry name" value="P-loop_NTPase"/>
</dbReference>
<dbReference type="GO" id="GO:0005524">
    <property type="term" value="F:ATP binding"/>
    <property type="evidence" value="ECO:0007669"/>
    <property type="project" value="UniProtKB-KW"/>
</dbReference>
<dbReference type="Gene3D" id="3.40.50.300">
    <property type="entry name" value="P-loop containing nucleotide triphosphate hydrolases"/>
    <property type="match status" value="2"/>
</dbReference>